<dbReference type="AlphaFoldDB" id="A0A915PI72"/>
<dbReference type="SMART" id="SM00356">
    <property type="entry name" value="ZnF_C3H1"/>
    <property type="match status" value="1"/>
</dbReference>
<feature type="compositionally biased region" description="Basic and acidic residues" evidence="7">
    <location>
        <begin position="357"/>
        <end position="370"/>
    </location>
</feature>
<keyword evidence="6" id="KW-0175">Coiled coil</keyword>
<dbReference type="Gene3D" id="1.20.1390.10">
    <property type="entry name" value="PWI domain"/>
    <property type="match status" value="1"/>
</dbReference>
<reference evidence="10" key="1">
    <citation type="submission" date="2022-11" db="UniProtKB">
        <authorList>
            <consortium name="WormBaseParasite"/>
        </authorList>
    </citation>
    <scope>IDENTIFICATION</scope>
</reference>
<keyword evidence="1 5" id="KW-0479">Metal-binding</keyword>
<evidence type="ECO:0000256" key="4">
    <source>
        <dbReference type="ARBA" id="ARBA00022884"/>
    </source>
</evidence>
<feature type="compositionally biased region" description="Polar residues" evidence="7">
    <location>
        <begin position="550"/>
        <end position="569"/>
    </location>
</feature>
<dbReference type="Pfam" id="PF01480">
    <property type="entry name" value="PWI"/>
    <property type="match status" value="1"/>
</dbReference>
<dbReference type="PANTHER" id="PTHR14398">
    <property type="entry name" value="RNA RECOGNITION RRM/RNP DOMAIN"/>
    <property type="match status" value="1"/>
</dbReference>
<evidence type="ECO:0000259" key="8">
    <source>
        <dbReference type="PROSITE" id="PS50103"/>
    </source>
</evidence>
<evidence type="ECO:0000256" key="1">
    <source>
        <dbReference type="ARBA" id="ARBA00022723"/>
    </source>
</evidence>
<feature type="compositionally biased region" description="Basic and acidic residues" evidence="7">
    <location>
        <begin position="241"/>
        <end position="255"/>
    </location>
</feature>
<keyword evidence="4" id="KW-0694">RNA-binding</keyword>
<proteinExistence type="predicted"/>
<keyword evidence="9" id="KW-1185">Reference proteome</keyword>
<feature type="region of interest" description="Disordered" evidence="7">
    <location>
        <begin position="550"/>
        <end position="585"/>
    </location>
</feature>
<dbReference type="InterPro" id="IPR002483">
    <property type="entry name" value="PWI_dom"/>
</dbReference>
<feature type="compositionally biased region" description="Basic and acidic residues" evidence="7">
    <location>
        <begin position="380"/>
        <end position="394"/>
    </location>
</feature>
<feature type="compositionally biased region" description="Acidic residues" evidence="7">
    <location>
        <begin position="995"/>
        <end position="1004"/>
    </location>
</feature>
<dbReference type="FunFam" id="3.30.70.330:FF:000208">
    <property type="entry name" value="RNA-binding protein 27 isoform X2"/>
    <property type="match status" value="1"/>
</dbReference>
<dbReference type="GO" id="GO:0005634">
    <property type="term" value="C:nucleus"/>
    <property type="evidence" value="ECO:0007669"/>
    <property type="project" value="TreeGrafter"/>
</dbReference>
<evidence type="ECO:0000256" key="7">
    <source>
        <dbReference type="SAM" id="MobiDB-lite"/>
    </source>
</evidence>
<dbReference type="WBParaSite" id="sdigi.contig1.g157.t1">
    <property type="protein sequence ID" value="sdigi.contig1.g157.t1"/>
    <property type="gene ID" value="sdigi.contig1.g157"/>
</dbReference>
<evidence type="ECO:0000256" key="3">
    <source>
        <dbReference type="ARBA" id="ARBA00022833"/>
    </source>
</evidence>
<evidence type="ECO:0000313" key="10">
    <source>
        <dbReference type="WBParaSite" id="sdigi.contig1.g157.t1"/>
    </source>
</evidence>
<feature type="compositionally biased region" description="Basic and acidic residues" evidence="7">
    <location>
        <begin position="308"/>
        <end position="322"/>
    </location>
</feature>
<keyword evidence="3 5" id="KW-0862">Zinc</keyword>
<evidence type="ECO:0000313" key="9">
    <source>
        <dbReference type="Proteomes" id="UP000887581"/>
    </source>
</evidence>
<keyword evidence="2 5" id="KW-0863">Zinc-finger</keyword>
<dbReference type="SUPFAM" id="SSF90229">
    <property type="entry name" value="CCCH zinc finger"/>
    <property type="match status" value="1"/>
</dbReference>
<dbReference type="PANTHER" id="PTHR14398:SF0">
    <property type="entry name" value="ZINC FINGER PROTEIN SWM"/>
    <property type="match status" value="1"/>
</dbReference>
<feature type="compositionally biased region" description="Basic and acidic residues" evidence="7">
    <location>
        <begin position="265"/>
        <end position="284"/>
    </location>
</feature>
<accession>A0A915PI72</accession>
<evidence type="ECO:0000256" key="6">
    <source>
        <dbReference type="SAM" id="Coils"/>
    </source>
</evidence>
<dbReference type="InterPro" id="IPR000571">
    <property type="entry name" value="Znf_CCCH"/>
</dbReference>
<dbReference type="GO" id="GO:0008270">
    <property type="term" value="F:zinc ion binding"/>
    <property type="evidence" value="ECO:0007669"/>
    <property type="project" value="UniProtKB-KW"/>
</dbReference>
<feature type="region of interest" description="Disordered" evidence="7">
    <location>
        <begin position="968"/>
        <end position="1004"/>
    </location>
</feature>
<dbReference type="SUPFAM" id="SSF54928">
    <property type="entry name" value="RNA-binding domain, RBD"/>
    <property type="match status" value="1"/>
</dbReference>
<dbReference type="InterPro" id="IPR035979">
    <property type="entry name" value="RBD_domain_sf"/>
</dbReference>
<evidence type="ECO:0000256" key="2">
    <source>
        <dbReference type="ARBA" id="ARBA00022771"/>
    </source>
</evidence>
<dbReference type="Proteomes" id="UP000887581">
    <property type="component" value="Unplaced"/>
</dbReference>
<feature type="compositionally biased region" description="Basic and acidic residues" evidence="7">
    <location>
        <begin position="329"/>
        <end position="346"/>
    </location>
</feature>
<feature type="region of interest" description="Disordered" evidence="7">
    <location>
        <begin position="241"/>
        <end position="398"/>
    </location>
</feature>
<sequence length="1004" mass="111760">MSSTHLRLVILVDNWIAPTYSPFLISYFGSAEQVRSTFSLRPHPPARSLTAVEKCVGTIRVRGVLPFAISIGLTVTSPAVVCHFSALPVSLYKRQGVEDLQDVFTWEVQQCICVTCMLVELLWQCLLSQCKITGNAVMIIEAPEALRTWLTREMAPICDAEPAALAKYVLALLRKDKPESELMEFCIEQLDVFLQTKARPFVEKLFRIIRERSYVAAMTATSVTVPALQAKNSFPIMCEKKKDTDERKEGKEKRENVKKKTASQSDKEREQQKVRDDKESEKVSITEAVPGPPQKAARKRISPPADIPQRDESRRDHSANRFERRRSRSPRERRLERGERNLDRRVAAIPTRLQHWQPERYKTDRPERLERKRSRSPRSPYERQRREKSGEPEIRKKKRCRDYDEKGYCMKGDQCIYDHGPDPVVVDDIALEKMVTNGAKPAVTQITTNFSVPPPGYTPLNPPPPGVDNVYATNSGAVVSAALSEGYNPEAPALSASSIPIVAAAHSLDFSVPPPPIPPVVVNQPWRPTTYTVPAMSSSVLIHPAANTYDPTHSSTTVPSHNVTQLTTSQRRRGRGGGTGNVGRYGQNVAAVNKTLQVRKIPAELNNIAKLNEHFGQFGQIVNMQVCFEGDPEGALITYANRYEAVAAYKSTVPILNNRFIKVFWHSTNGQTSNTVNAGQTAPTNSSSVTFNARGSLTKTVHVGSRLAVSGIKNSQTVQSVNSQNTEPQASRSVVTQSLMDRDKYIEVRRRRKQEKENRMRLIDLQRRKSDLMSKEIEQQKIILEKMKGDEITPEKKKKLYKIFKRLESSVAKTKGEIAELNDKLMKTKTASEGTKISDDANGCSVAVESDVGVDLAVSDGGELSAGDIISSPKKVRLQDSSQTLDNRSKMVAVRGFEPGTENEVIIHMEHFGELVDMDFGAPALDKSVTAYFTYKKRRDAEQAVSLGADYPVGHLIVEWAPKCGAEASGVVPDEKRQPSERVTPAALLASCPLDESDDDGNED</sequence>
<dbReference type="Gene3D" id="3.30.70.330">
    <property type="match status" value="1"/>
</dbReference>
<name>A0A915PI72_9BILA</name>
<dbReference type="InterPro" id="IPR045137">
    <property type="entry name" value="RBM26/27"/>
</dbReference>
<feature type="domain" description="C3H1-type" evidence="8">
    <location>
        <begin position="394"/>
        <end position="422"/>
    </location>
</feature>
<dbReference type="CDD" id="cd12257">
    <property type="entry name" value="RRM1_RBM26_like"/>
    <property type="match status" value="1"/>
</dbReference>
<dbReference type="Pfam" id="PF14605">
    <property type="entry name" value="Nup35_RRM_2"/>
    <property type="match status" value="1"/>
</dbReference>
<dbReference type="InterPro" id="IPR012677">
    <property type="entry name" value="Nucleotide-bd_a/b_plait_sf"/>
</dbReference>
<dbReference type="GO" id="GO:0003723">
    <property type="term" value="F:RNA binding"/>
    <property type="evidence" value="ECO:0007669"/>
    <property type="project" value="UniProtKB-KW"/>
</dbReference>
<organism evidence="9 10">
    <name type="scientific">Setaria digitata</name>
    <dbReference type="NCBI Taxonomy" id="48799"/>
    <lineage>
        <taxon>Eukaryota</taxon>
        <taxon>Metazoa</taxon>
        <taxon>Ecdysozoa</taxon>
        <taxon>Nematoda</taxon>
        <taxon>Chromadorea</taxon>
        <taxon>Rhabditida</taxon>
        <taxon>Spirurina</taxon>
        <taxon>Spiruromorpha</taxon>
        <taxon>Filarioidea</taxon>
        <taxon>Setariidae</taxon>
        <taxon>Setaria</taxon>
    </lineage>
</organism>
<dbReference type="InterPro" id="IPR036855">
    <property type="entry name" value="Znf_CCCH_sf"/>
</dbReference>
<protein>
    <submittedName>
        <fullName evidence="10">C3H1-type domain-containing protein</fullName>
    </submittedName>
</protein>
<feature type="zinc finger region" description="C3H1-type" evidence="5">
    <location>
        <begin position="394"/>
        <end position="422"/>
    </location>
</feature>
<feature type="coiled-coil region" evidence="6">
    <location>
        <begin position="804"/>
        <end position="831"/>
    </location>
</feature>
<dbReference type="PROSITE" id="PS50103">
    <property type="entry name" value="ZF_C3H1"/>
    <property type="match status" value="1"/>
</dbReference>
<evidence type="ECO:0000256" key="5">
    <source>
        <dbReference type="PROSITE-ProRule" id="PRU00723"/>
    </source>
</evidence>